<evidence type="ECO:0000313" key="1">
    <source>
        <dbReference type="EMBL" id="WAJ26359.1"/>
    </source>
</evidence>
<dbReference type="EMBL" id="CP113520">
    <property type="protein sequence ID" value="WAJ26359.1"/>
    <property type="molecule type" value="Genomic_DNA"/>
</dbReference>
<name>A0ACD4NHW4_9HYPH</name>
<evidence type="ECO:0000313" key="2">
    <source>
        <dbReference type="Proteomes" id="UP001163223"/>
    </source>
</evidence>
<reference evidence="1" key="1">
    <citation type="submission" date="2022-11" db="EMBL/GenBank/DDBJ databases">
        <title>beta-Carotene-producing bacterium, Jeongeuplla avenae sp. nov., alleviates the salt stress of Arabidopsis seedlings.</title>
        <authorList>
            <person name="Jiang L."/>
            <person name="Lee J."/>
        </authorList>
    </citation>
    <scope>NUCLEOTIDE SEQUENCE</scope>
    <source>
        <strain evidence="1">DY_R2A_6</strain>
    </source>
</reference>
<dbReference type="Proteomes" id="UP001163223">
    <property type="component" value="Chromosome"/>
</dbReference>
<accession>A0ACD4NHW4</accession>
<sequence length="75" mass="8451">MQAKKTHEQQLRILQNRDDVPKPGEIDVAADPDAPEHAPRHPEARQSEMPVSRGGMNQESRHNKHNHPEAGPHRG</sequence>
<proteinExistence type="predicted"/>
<keyword evidence="2" id="KW-1185">Reference proteome</keyword>
<protein>
    <submittedName>
        <fullName evidence="1">Uncharacterized protein</fullName>
    </submittedName>
</protein>
<organism evidence="1 2">
    <name type="scientific">Antarcticirhabdus aurantiaca</name>
    <dbReference type="NCBI Taxonomy" id="2606717"/>
    <lineage>
        <taxon>Bacteria</taxon>
        <taxon>Pseudomonadati</taxon>
        <taxon>Pseudomonadota</taxon>
        <taxon>Alphaproteobacteria</taxon>
        <taxon>Hyphomicrobiales</taxon>
        <taxon>Aurantimonadaceae</taxon>
        <taxon>Antarcticirhabdus</taxon>
    </lineage>
</organism>
<gene>
    <name evidence="1" type="ORF">OXU80_15815</name>
</gene>